<evidence type="ECO:0000313" key="2">
    <source>
        <dbReference type="EMBL" id="CAL1386684.1"/>
    </source>
</evidence>
<evidence type="ECO:0000313" key="3">
    <source>
        <dbReference type="Proteomes" id="UP001497516"/>
    </source>
</evidence>
<dbReference type="AlphaFoldDB" id="A0AAV2ELL9"/>
<accession>A0AAV2ELL9</accession>
<feature type="region of interest" description="Disordered" evidence="1">
    <location>
        <begin position="1"/>
        <end position="28"/>
    </location>
</feature>
<organism evidence="2 3">
    <name type="scientific">Linum trigynum</name>
    <dbReference type="NCBI Taxonomy" id="586398"/>
    <lineage>
        <taxon>Eukaryota</taxon>
        <taxon>Viridiplantae</taxon>
        <taxon>Streptophyta</taxon>
        <taxon>Embryophyta</taxon>
        <taxon>Tracheophyta</taxon>
        <taxon>Spermatophyta</taxon>
        <taxon>Magnoliopsida</taxon>
        <taxon>eudicotyledons</taxon>
        <taxon>Gunneridae</taxon>
        <taxon>Pentapetalae</taxon>
        <taxon>rosids</taxon>
        <taxon>fabids</taxon>
        <taxon>Malpighiales</taxon>
        <taxon>Linaceae</taxon>
        <taxon>Linum</taxon>
    </lineage>
</organism>
<dbReference type="EMBL" id="OZ034818">
    <property type="protein sequence ID" value="CAL1386684.1"/>
    <property type="molecule type" value="Genomic_DNA"/>
</dbReference>
<protein>
    <submittedName>
        <fullName evidence="2">Uncharacterized protein</fullName>
    </submittedName>
</protein>
<reference evidence="2 3" key="1">
    <citation type="submission" date="2024-04" db="EMBL/GenBank/DDBJ databases">
        <authorList>
            <person name="Fracassetti M."/>
        </authorList>
    </citation>
    <scope>NUCLEOTIDE SEQUENCE [LARGE SCALE GENOMIC DNA]</scope>
</reference>
<gene>
    <name evidence="2" type="ORF">LTRI10_LOCUS27717</name>
</gene>
<dbReference type="Proteomes" id="UP001497516">
    <property type="component" value="Chromosome 5"/>
</dbReference>
<name>A0AAV2ELL9_9ROSI</name>
<feature type="compositionally biased region" description="Low complexity" evidence="1">
    <location>
        <begin position="1"/>
        <end position="23"/>
    </location>
</feature>
<evidence type="ECO:0000256" key="1">
    <source>
        <dbReference type="SAM" id="MobiDB-lite"/>
    </source>
</evidence>
<keyword evidence="3" id="KW-1185">Reference proteome</keyword>
<sequence length="95" mass="10650">MEPSRLSAFSLHLSHSPLPHQSSTVTRSRRIIRASARPGRTSRRRRRCVDVGLPILLSLTTHRDRLSSLALLPATSPFCRAIASDILETLSDFQF</sequence>
<proteinExistence type="predicted"/>